<evidence type="ECO:0000256" key="1">
    <source>
        <dbReference type="SAM" id="SignalP"/>
    </source>
</evidence>
<dbReference type="AlphaFoldDB" id="A0AA40K7U0"/>
<keyword evidence="3" id="KW-1185">Reference proteome</keyword>
<sequence>MKFTTSILLAVQALSVLAIPQNRAARPSAAAPAASSAAAVAAPAAPAAGAAEENKENEVEQPGQFGQVIALGGGNIKTDTIFPPGVNGGFEVEFQNDAARQLRVTEVANPPAPPAGFTALEPVAYKVEVGGGTAGLTLQKIDYILTAGNALDISQGKIGKLCTETGSFVIDDAIGELEFEVEENELTLTVNSLTGTWGIFVPQAAGAAAGAGAGAGAGAAAGNATAGAGAGAAKEGAAAGGAKAGPAAGGAKAGAAAGGAKAGAAAGGAAGGAAAGGAAGGAANNAEIKKLLEQLVQLVGA</sequence>
<protein>
    <recommendedName>
        <fullName evidence="4">Accumulation-associated protein</fullName>
    </recommendedName>
</protein>
<name>A0AA40K7U0_9PEZI</name>
<dbReference type="EMBL" id="JAUKUD010000003">
    <property type="protein sequence ID" value="KAK0749191.1"/>
    <property type="molecule type" value="Genomic_DNA"/>
</dbReference>
<feature type="signal peptide" evidence="1">
    <location>
        <begin position="1"/>
        <end position="18"/>
    </location>
</feature>
<accession>A0AA40K7U0</accession>
<reference evidence="2" key="1">
    <citation type="submission" date="2023-06" db="EMBL/GenBank/DDBJ databases">
        <title>Genome-scale phylogeny and comparative genomics of the fungal order Sordariales.</title>
        <authorList>
            <consortium name="Lawrence Berkeley National Laboratory"/>
            <person name="Hensen N."/>
            <person name="Bonometti L."/>
            <person name="Westerberg I."/>
            <person name="Brannstrom I.O."/>
            <person name="Guillou S."/>
            <person name="Cros-Aarteil S."/>
            <person name="Calhoun S."/>
            <person name="Haridas S."/>
            <person name="Kuo A."/>
            <person name="Mondo S."/>
            <person name="Pangilinan J."/>
            <person name="Riley R."/>
            <person name="LaButti K."/>
            <person name="Andreopoulos B."/>
            <person name="Lipzen A."/>
            <person name="Chen C."/>
            <person name="Yanf M."/>
            <person name="Daum C."/>
            <person name="Ng V."/>
            <person name="Clum A."/>
            <person name="Steindorff A."/>
            <person name="Ohm R."/>
            <person name="Martin F."/>
            <person name="Silar P."/>
            <person name="Natvig D."/>
            <person name="Lalanne C."/>
            <person name="Gautier V."/>
            <person name="Ament-velasquez S.L."/>
            <person name="Kruys A."/>
            <person name="Hutchinson M.I."/>
            <person name="Powell A.J."/>
            <person name="Barry K."/>
            <person name="Miller A.N."/>
            <person name="Grigoriev I.V."/>
            <person name="Debuchy R."/>
            <person name="Gladieux P."/>
            <person name="Thoren M.H."/>
            <person name="Johannesson H."/>
        </authorList>
    </citation>
    <scope>NUCLEOTIDE SEQUENCE</scope>
    <source>
        <strain evidence="2">SMH3187-1</strain>
    </source>
</reference>
<dbReference type="Proteomes" id="UP001172155">
    <property type="component" value="Unassembled WGS sequence"/>
</dbReference>
<evidence type="ECO:0000313" key="3">
    <source>
        <dbReference type="Proteomes" id="UP001172155"/>
    </source>
</evidence>
<gene>
    <name evidence="2" type="ORF">B0T18DRAFT_436796</name>
</gene>
<proteinExistence type="predicted"/>
<keyword evidence="1" id="KW-0732">Signal</keyword>
<evidence type="ECO:0008006" key="4">
    <source>
        <dbReference type="Google" id="ProtNLM"/>
    </source>
</evidence>
<organism evidence="2 3">
    <name type="scientific">Schizothecium vesticola</name>
    <dbReference type="NCBI Taxonomy" id="314040"/>
    <lineage>
        <taxon>Eukaryota</taxon>
        <taxon>Fungi</taxon>
        <taxon>Dikarya</taxon>
        <taxon>Ascomycota</taxon>
        <taxon>Pezizomycotina</taxon>
        <taxon>Sordariomycetes</taxon>
        <taxon>Sordariomycetidae</taxon>
        <taxon>Sordariales</taxon>
        <taxon>Schizotheciaceae</taxon>
        <taxon>Schizothecium</taxon>
    </lineage>
</organism>
<comment type="caution">
    <text evidence="2">The sequence shown here is derived from an EMBL/GenBank/DDBJ whole genome shotgun (WGS) entry which is preliminary data.</text>
</comment>
<evidence type="ECO:0000313" key="2">
    <source>
        <dbReference type="EMBL" id="KAK0749191.1"/>
    </source>
</evidence>
<feature type="chain" id="PRO_5041460771" description="Accumulation-associated protein" evidence="1">
    <location>
        <begin position="19"/>
        <end position="301"/>
    </location>
</feature>